<accession>A0A1B0G2P2</accession>
<dbReference type="PANTHER" id="PTHR10024:SF373">
    <property type="entry name" value="MIP05618P"/>
    <property type="match status" value="1"/>
</dbReference>
<dbReference type="VEuPathDB" id="VectorBase:GMOY007584"/>
<dbReference type="GO" id="GO:0048488">
    <property type="term" value="P:synaptic vesicle endocytosis"/>
    <property type="evidence" value="ECO:0007669"/>
    <property type="project" value="TreeGrafter"/>
</dbReference>
<dbReference type="EMBL" id="CCAG010010075">
    <property type="status" value="NOT_ANNOTATED_CDS"/>
    <property type="molecule type" value="Genomic_DNA"/>
</dbReference>
<keyword evidence="3" id="KW-0812">Transmembrane</keyword>
<evidence type="ECO:0000313" key="6">
    <source>
        <dbReference type="Proteomes" id="UP000092444"/>
    </source>
</evidence>
<dbReference type="SUPFAM" id="SSF49562">
    <property type="entry name" value="C2 domain (Calcium/lipid-binding domain, CaLB)"/>
    <property type="match status" value="2"/>
</dbReference>
<dbReference type="GO" id="GO:0005544">
    <property type="term" value="F:calcium-dependent phospholipid binding"/>
    <property type="evidence" value="ECO:0007669"/>
    <property type="project" value="TreeGrafter"/>
</dbReference>
<dbReference type="Pfam" id="PF00168">
    <property type="entry name" value="C2"/>
    <property type="match status" value="2"/>
</dbReference>
<dbReference type="FunFam" id="2.60.40.150:FF:000223">
    <property type="entry name" value="Synaptotagmin alpha, isoform A"/>
    <property type="match status" value="1"/>
</dbReference>
<keyword evidence="6" id="KW-1185">Reference proteome</keyword>
<feature type="transmembrane region" description="Helical" evidence="3">
    <location>
        <begin position="48"/>
        <end position="68"/>
    </location>
</feature>
<dbReference type="GO" id="GO:0005886">
    <property type="term" value="C:plasma membrane"/>
    <property type="evidence" value="ECO:0007669"/>
    <property type="project" value="TreeGrafter"/>
</dbReference>
<evidence type="ECO:0000256" key="2">
    <source>
        <dbReference type="SAM" id="MobiDB-lite"/>
    </source>
</evidence>
<dbReference type="InterPro" id="IPR035892">
    <property type="entry name" value="C2_domain_sf"/>
</dbReference>
<dbReference type="CDD" id="cd08387">
    <property type="entry name" value="C2A_Synaptotagmin-8"/>
    <property type="match status" value="1"/>
</dbReference>
<dbReference type="GO" id="GO:0001786">
    <property type="term" value="F:phosphatidylserine binding"/>
    <property type="evidence" value="ECO:0007669"/>
    <property type="project" value="TreeGrafter"/>
</dbReference>
<organism evidence="5 6">
    <name type="scientific">Glossina morsitans morsitans</name>
    <name type="common">Savannah tsetse fly</name>
    <dbReference type="NCBI Taxonomy" id="37546"/>
    <lineage>
        <taxon>Eukaryota</taxon>
        <taxon>Metazoa</taxon>
        <taxon>Ecdysozoa</taxon>
        <taxon>Arthropoda</taxon>
        <taxon>Hexapoda</taxon>
        <taxon>Insecta</taxon>
        <taxon>Pterygota</taxon>
        <taxon>Neoptera</taxon>
        <taxon>Endopterygota</taxon>
        <taxon>Diptera</taxon>
        <taxon>Brachycera</taxon>
        <taxon>Muscomorpha</taxon>
        <taxon>Hippoboscoidea</taxon>
        <taxon>Glossinidae</taxon>
        <taxon>Glossina</taxon>
    </lineage>
</organism>
<dbReference type="GO" id="GO:0005509">
    <property type="term" value="F:calcium ion binding"/>
    <property type="evidence" value="ECO:0007669"/>
    <property type="project" value="TreeGrafter"/>
</dbReference>
<dbReference type="PRINTS" id="PR00360">
    <property type="entry name" value="C2DOMAIN"/>
</dbReference>
<dbReference type="GO" id="GO:0030276">
    <property type="term" value="F:clathrin binding"/>
    <property type="evidence" value="ECO:0007669"/>
    <property type="project" value="TreeGrafter"/>
</dbReference>
<keyword evidence="3" id="KW-1133">Transmembrane helix</keyword>
<dbReference type="FunFam" id="2.60.40.150:FF:000211">
    <property type="entry name" value="synaptotagmin-5 isoform X1"/>
    <property type="match status" value="1"/>
</dbReference>
<keyword evidence="1" id="KW-0677">Repeat</keyword>
<evidence type="ECO:0000259" key="4">
    <source>
        <dbReference type="PROSITE" id="PS50004"/>
    </source>
</evidence>
<dbReference type="GO" id="GO:0000149">
    <property type="term" value="F:SNARE binding"/>
    <property type="evidence" value="ECO:0007669"/>
    <property type="project" value="TreeGrafter"/>
</dbReference>
<dbReference type="STRING" id="37546.A0A1B0G2P2"/>
<dbReference type="PROSITE" id="PS50004">
    <property type="entry name" value="C2"/>
    <property type="match status" value="2"/>
</dbReference>
<evidence type="ECO:0000256" key="1">
    <source>
        <dbReference type="ARBA" id="ARBA00022737"/>
    </source>
</evidence>
<dbReference type="SMART" id="SM00239">
    <property type="entry name" value="C2"/>
    <property type="match status" value="2"/>
</dbReference>
<dbReference type="PANTHER" id="PTHR10024">
    <property type="entry name" value="SYNAPTOTAGMIN"/>
    <property type="match status" value="1"/>
</dbReference>
<dbReference type="EnsemblMetazoa" id="GMOY007584-RA">
    <property type="protein sequence ID" value="GMOY007584-PA"/>
    <property type="gene ID" value="GMOY007584"/>
</dbReference>
<evidence type="ECO:0000256" key="3">
    <source>
        <dbReference type="SAM" id="Phobius"/>
    </source>
</evidence>
<dbReference type="InterPro" id="IPR000008">
    <property type="entry name" value="C2_dom"/>
</dbReference>
<dbReference type="GO" id="GO:0048791">
    <property type="term" value="P:calcium ion-regulated exocytosis of neurotransmitter"/>
    <property type="evidence" value="ECO:0007669"/>
    <property type="project" value="TreeGrafter"/>
</dbReference>
<reference evidence="5" key="1">
    <citation type="submission" date="2020-05" db="UniProtKB">
        <authorList>
            <consortium name="EnsemblMetazoa"/>
        </authorList>
    </citation>
    <scope>IDENTIFICATION</scope>
    <source>
        <strain evidence="5">Yale</strain>
    </source>
</reference>
<dbReference type="AlphaFoldDB" id="A0A1B0G2P2"/>
<sequence>MPADVVGLYLKPITHFKFLRNVVLSVVTAKKFTMDIVIHQDKISVAQIIIYASASFLTVSMIGLALYATCSRKYRLNWFEKNLLESANVKEEDEQCRHMLIATTSGCNVDNVSECSRKGNQSPTSVNTEDTTFWVPSAAKTVQQQVSSSAEESPPPDTPTSPTGSLKSNSLSISSASSLPVGCSDKCMGLATTRPKVSSMHAKLDYTKIDMNLYRTNSLQKSDTGQLDNSKGSLHLSITYDPNAGMLTIRLIEAQNLQPRDFSGTADPYAKIRLLPERKNFWQTRIHKKTLNPVFDEDFVFEETPKAISRRTVEVLLYDFDAYSRHVCIGGIQIPLASIDLTGRTKIWTPLGSCSEQDSKVDLGDVMITLAYLPSAERLTVVIIKARNLRIVDDSRNSSDPYIKVTLLAGGKKIKKRKTGVVRNNVNPVYNEALTFDLGKELLKAANIELTVVHDSLLGSNEILGRAVIGGGPDIRYEERIFFEEMFRSKSATAQWIPLQDVIQHNSKAINTN</sequence>
<dbReference type="GO" id="GO:0030424">
    <property type="term" value="C:axon"/>
    <property type="evidence" value="ECO:0007669"/>
    <property type="project" value="TreeGrafter"/>
</dbReference>
<protein>
    <recommendedName>
        <fullName evidence="4">C2 domain-containing protein</fullName>
    </recommendedName>
</protein>
<keyword evidence="3" id="KW-0472">Membrane</keyword>
<feature type="region of interest" description="Disordered" evidence="2">
    <location>
        <begin position="144"/>
        <end position="172"/>
    </location>
</feature>
<dbReference type="GO" id="GO:0031045">
    <property type="term" value="C:dense core granule"/>
    <property type="evidence" value="ECO:0007669"/>
    <property type="project" value="TreeGrafter"/>
</dbReference>
<feature type="domain" description="C2" evidence="4">
    <location>
        <begin position="362"/>
        <end position="497"/>
    </location>
</feature>
<feature type="domain" description="C2" evidence="4">
    <location>
        <begin position="230"/>
        <end position="349"/>
    </location>
</feature>
<feature type="compositionally biased region" description="Low complexity" evidence="2">
    <location>
        <begin position="160"/>
        <end position="172"/>
    </location>
</feature>
<dbReference type="CDD" id="cd00276">
    <property type="entry name" value="C2B_Synaptotagmin"/>
    <property type="match status" value="1"/>
</dbReference>
<dbReference type="Proteomes" id="UP000092444">
    <property type="component" value="Unassembled WGS sequence"/>
</dbReference>
<dbReference type="Gene3D" id="2.60.40.150">
    <property type="entry name" value="C2 domain"/>
    <property type="match status" value="2"/>
</dbReference>
<dbReference type="PRINTS" id="PR00399">
    <property type="entry name" value="SYNAPTOTAGMN"/>
</dbReference>
<evidence type="ECO:0000313" key="5">
    <source>
        <dbReference type="EnsemblMetazoa" id="GMOY007584-PA"/>
    </source>
</evidence>
<proteinExistence type="predicted"/>
<dbReference type="InterPro" id="IPR001565">
    <property type="entry name" value="Synaptotagmin"/>
</dbReference>
<dbReference type="GO" id="GO:0030672">
    <property type="term" value="C:synaptic vesicle membrane"/>
    <property type="evidence" value="ECO:0007669"/>
    <property type="project" value="TreeGrafter"/>
</dbReference>
<dbReference type="PhylomeDB" id="A0A1B0G2P2"/>
<name>A0A1B0G2P2_GLOMM</name>